<protein>
    <submittedName>
        <fullName evidence="2">Uncharacterized protein</fullName>
    </submittedName>
</protein>
<sequence length="68" mass="6957">GHAAEPGPVESPPRVGGRRPRGGDRAARGPPPGPLHGTPRGGGEGRPNGLRRGVSPVGRGPHRTHRQV</sequence>
<dbReference type="EMBL" id="CADCWL010000178">
    <property type="protein sequence ID" value="CAA9575530.1"/>
    <property type="molecule type" value="Genomic_DNA"/>
</dbReference>
<evidence type="ECO:0000256" key="1">
    <source>
        <dbReference type="SAM" id="MobiDB-lite"/>
    </source>
</evidence>
<name>A0A6J4VCT1_9BACT</name>
<organism evidence="2">
    <name type="scientific">uncultured Thermomicrobiales bacterium</name>
    <dbReference type="NCBI Taxonomy" id="1645740"/>
    <lineage>
        <taxon>Bacteria</taxon>
        <taxon>Pseudomonadati</taxon>
        <taxon>Thermomicrobiota</taxon>
        <taxon>Thermomicrobia</taxon>
        <taxon>Thermomicrobiales</taxon>
        <taxon>environmental samples</taxon>
    </lineage>
</organism>
<gene>
    <name evidence="2" type="ORF">AVDCRST_MAG19-3304</name>
</gene>
<proteinExistence type="predicted"/>
<feature type="non-terminal residue" evidence="2">
    <location>
        <position position="68"/>
    </location>
</feature>
<accession>A0A6J4VCT1</accession>
<reference evidence="2" key="1">
    <citation type="submission" date="2020-02" db="EMBL/GenBank/DDBJ databases">
        <authorList>
            <person name="Meier V. D."/>
        </authorList>
    </citation>
    <scope>NUCLEOTIDE SEQUENCE</scope>
    <source>
        <strain evidence="2">AVDCRST_MAG19</strain>
    </source>
</reference>
<feature type="non-terminal residue" evidence="2">
    <location>
        <position position="1"/>
    </location>
</feature>
<dbReference type="AlphaFoldDB" id="A0A6J4VCT1"/>
<evidence type="ECO:0000313" key="2">
    <source>
        <dbReference type="EMBL" id="CAA9575530.1"/>
    </source>
</evidence>
<feature type="region of interest" description="Disordered" evidence="1">
    <location>
        <begin position="1"/>
        <end position="68"/>
    </location>
</feature>
<feature type="compositionally biased region" description="Low complexity" evidence="1">
    <location>
        <begin position="1"/>
        <end position="15"/>
    </location>
</feature>